<evidence type="ECO:0000256" key="1">
    <source>
        <dbReference type="ARBA" id="ARBA00004651"/>
    </source>
</evidence>
<dbReference type="CDD" id="cd04190">
    <property type="entry name" value="Chitin_synth_C"/>
    <property type="match status" value="1"/>
</dbReference>
<evidence type="ECO:0000259" key="12">
    <source>
        <dbReference type="Pfam" id="PF22997"/>
    </source>
</evidence>
<keyword evidence="4" id="KW-0328">Glycosyltransferase</keyword>
<dbReference type="GO" id="GO:0004100">
    <property type="term" value="F:chitin synthase activity"/>
    <property type="evidence" value="ECO:0007669"/>
    <property type="project" value="UniProtKB-EC"/>
</dbReference>
<reference evidence="13" key="1">
    <citation type="submission" date="2021-06" db="EMBL/GenBank/DDBJ databases">
        <authorList>
            <person name="Kallberg Y."/>
            <person name="Tangrot J."/>
            <person name="Rosling A."/>
        </authorList>
    </citation>
    <scope>NUCLEOTIDE SEQUENCE</scope>
    <source>
        <strain evidence="13">CL551</strain>
    </source>
</reference>
<evidence type="ECO:0000256" key="6">
    <source>
        <dbReference type="ARBA" id="ARBA00022692"/>
    </source>
</evidence>
<keyword evidence="8 11" id="KW-0472">Membrane</keyword>
<dbReference type="EMBL" id="CAJVPV010020578">
    <property type="protein sequence ID" value="CAG8715151.1"/>
    <property type="molecule type" value="Genomic_DNA"/>
</dbReference>
<dbReference type="GO" id="GO:0005886">
    <property type="term" value="C:plasma membrane"/>
    <property type="evidence" value="ECO:0007669"/>
    <property type="project" value="UniProtKB-SubCell"/>
</dbReference>
<dbReference type="Pfam" id="PF22997">
    <property type="entry name" value="CHS4"/>
    <property type="match status" value="1"/>
</dbReference>
<evidence type="ECO:0000256" key="11">
    <source>
        <dbReference type="SAM" id="Phobius"/>
    </source>
</evidence>
<keyword evidence="5" id="KW-0808">Transferase</keyword>
<feature type="domain" description="Chitin synthase 4-like" evidence="12">
    <location>
        <begin position="1"/>
        <end position="59"/>
    </location>
</feature>
<keyword evidence="14" id="KW-1185">Reference proteome</keyword>
<dbReference type="InterPro" id="IPR029044">
    <property type="entry name" value="Nucleotide-diphossugar_trans"/>
</dbReference>
<dbReference type="Proteomes" id="UP000789342">
    <property type="component" value="Unassembled WGS sequence"/>
</dbReference>
<keyword evidence="7 11" id="KW-1133">Transmembrane helix</keyword>
<evidence type="ECO:0000256" key="3">
    <source>
        <dbReference type="ARBA" id="ARBA00022475"/>
    </source>
</evidence>
<dbReference type="AlphaFoldDB" id="A0A9N9I175"/>
<dbReference type="Gene3D" id="3.90.550.10">
    <property type="entry name" value="Spore Coat Polysaccharide Biosynthesis Protein SpsA, Chain A"/>
    <property type="match status" value="1"/>
</dbReference>
<dbReference type="InterPro" id="IPR004835">
    <property type="entry name" value="Chitin_synth"/>
</dbReference>
<dbReference type="PANTHER" id="PTHR22914:SF16">
    <property type="entry name" value="CHITIN SYNTHASE 3"/>
    <property type="match status" value="1"/>
</dbReference>
<feature type="compositionally biased region" description="Low complexity" evidence="10">
    <location>
        <begin position="831"/>
        <end position="845"/>
    </location>
</feature>
<feature type="non-terminal residue" evidence="13">
    <location>
        <position position="884"/>
    </location>
</feature>
<feature type="transmembrane region" description="Helical" evidence="11">
    <location>
        <begin position="638"/>
        <end position="656"/>
    </location>
</feature>
<feature type="compositionally biased region" description="Polar residues" evidence="10">
    <location>
        <begin position="175"/>
        <end position="184"/>
    </location>
</feature>
<feature type="transmembrane region" description="Helical" evidence="11">
    <location>
        <begin position="78"/>
        <end position="99"/>
    </location>
</feature>
<evidence type="ECO:0000256" key="7">
    <source>
        <dbReference type="ARBA" id="ARBA00022989"/>
    </source>
</evidence>
<feature type="compositionally biased region" description="Polar residues" evidence="10">
    <location>
        <begin position="791"/>
        <end position="809"/>
    </location>
</feature>
<keyword evidence="3" id="KW-1003">Cell membrane</keyword>
<name>A0A9N9I175_9GLOM</name>
<gene>
    <name evidence="13" type="ORF">AMORRO_LOCUS12955</name>
</gene>
<comment type="caution">
    <text evidence="13">The sequence shown here is derived from an EMBL/GenBank/DDBJ whole genome shotgun (WGS) entry which is preliminary data.</text>
</comment>
<dbReference type="GO" id="GO:0030428">
    <property type="term" value="C:cell septum"/>
    <property type="evidence" value="ECO:0007669"/>
    <property type="project" value="TreeGrafter"/>
</dbReference>
<evidence type="ECO:0000256" key="5">
    <source>
        <dbReference type="ARBA" id="ARBA00022679"/>
    </source>
</evidence>
<feature type="region of interest" description="Disordered" evidence="10">
    <location>
        <begin position="774"/>
        <end position="884"/>
    </location>
</feature>
<evidence type="ECO:0000256" key="8">
    <source>
        <dbReference type="ARBA" id="ARBA00023136"/>
    </source>
</evidence>
<comment type="subcellular location">
    <subcellularLocation>
        <location evidence="1">Cell membrane</location>
        <topology evidence="1">Multi-pass membrane protein</topology>
    </subcellularLocation>
</comment>
<organism evidence="13 14">
    <name type="scientific">Acaulospora morrowiae</name>
    <dbReference type="NCBI Taxonomy" id="94023"/>
    <lineage>
        <taxon>Eukaryota</taxon>
        <taxon>Fungi</taxon>
        <taxon>Fungi incertae sedis</taxon>
        <taxon>Mucoromycota</taxon>
        <taxon>Glomeromycotina</taxon>
        <taxon>Glomeromycetes</taxon>
        <taxon>Diversisporales</taxon>
        <taxon>Acaulosporaceae</taxon>
        <taxon>Acaulospora</taxon>
    </lineage>
</organism>
<evidence type="ECO:0000256" key="9">
    <source>
        <dbReference type="ARBA" id="ARBA00023180"/>
    </source>
</evidence>
<evidence type="ECO:0000256" key="4">
    <source>
        <dbReference type="ARBA" id="ARBA00022676"/>
    </source>
</evidence>
<dbReference type="GO" id="GO:0006031">
    <property type="term" value="P:chitin biosynthetic process"/>
    <property type="evidence" value="ECO:0007669"/>
    <property type="project" value="TreeGrafter"/>
</dbReference>
<feature type="transmembrane region" description="Helical" evidence="11">
    <location>
        <begin position="663"/>
        <end position="682"/>
    </location>
</feature>
<dbReference type="OrthoDB" id="370884at2759"/>
<proteinExistence type="predicted"/>
<feature type="transmembrane region" description="Helical" evidence="11">
    <location>
        <begin position="688"/>
        <end position="712"/>
    </location>
</feature>
<evidence type="ECO:0000256" key="10">
    <source>
        <dbReference type="SAM" id="MobiDB-lite"/>
    </source>
</evidence>
<keyword evidence="9" id="KW-0325">Glycoprotein</keyword>
<evidence type="ECO:0000313" key="14">
    <source>
        <dbReference type="Proteomes" id="UP000789342"/>
    </source>
</evidence>
<accession>A0A9N9I175</accession>
<feature type="compositionally biased region" description="Polar residues" evidence="10">
    <location>
        <begin position="194"/>
        <end position="241"/>
    </location>
</feature>
<evidence type="ECO:0000313" key="13">
    <source>
        <dbReference type="EMBL" id="CAG8715151.1"/>
    </source>
</evidence>
<dbReference type="InterPro" id="IPR054295">
    <property type="entry name" value="CHS4-like_dom"/>
</dbReference>
<feature type="compositionally biased region" description="Low complexity" evidence="10">
    <location>
        <begin position="864"/>
        <end position="884"/>
    </location>
</feature>
<feature type="compositionally biased region" description="Low complexity" evidence="10">
    <location>
        <begin position="780"/>
        <end position="790"/>
    </location>
</feature>
<dbReference type="Pfam" id="PF03142">
    <property type="entry name" value="Chitin_synth_2"/>
    <property type="match status" value="1"/>
</dbReference>
<sequence length="884" mass="100002">QVLDLDRLQWTIPNVIVDNRILNLAGKNFKGRDVTSLLQRNDANKKIARCLLETIRVGVVDTSTIGCVITNVITNVSLIVIVAVVLVRFFLAVLFGWVLSWRLGNFREETAEDIAKRNQAIEKWEDINNHVYDPNGRDSRISSSTSFNFMSKSRFSSQTPIPAAPSYRRRDGRYNSRQVYTNHSGHGEKKFRNGSASSLIHQPQTNGSSVAANNDTSNGSQTPSINETNSRTDSLTSSQGSYQNNPIVVEQRFNFELMHTILLVTCYSEGRQGIKTTLDSLAATDYPASHKIIMCIADGIIYGVGNRLSTPEICLSLMSDFIIPVDKVRAHSYVAIADGKKRHNMARVYAGYYKYNDHDDSQKSRRIPMITLVKCGGPEENDDPKQGNRGKRDSQMILISFLQKVMFDERMTPLEYEFFNAIRTVSGVTPDCYELVLMVDADTKIFPDSLTRMVACMSRDPGVMGLCGETRIANKSDSWVTMIQVFEYYISHHMQKAFESIFGGVTCLPGCFCMYRIKAPKGPKGYWVPILANPDIVEHYSENIVDTLHKKNLLLLGEDRYLTTLMLRTFPKRKLVFVPQAVCKTIVPDTFKVLRSQRRRWINSTVHNLLELVLIPDLCGIFCFSMQFVIFMELVGTIVLPAAISFTMYLIIISTFQRPIPYIPLALLAVVLGLPAILIMLTTRKLIYVGWMIIYLFSLPIWNFVLPVYAYWHFDDFSWGQTRVVEGEEAGADHSRKQGEFDSSKIVMKRWAEWEREKYIYYRNSLQRYIQSSSDDGYIPSSTRPSSSSTINGSDKSQIYQAQPMNSPLNPRGRRRTSHTTDSLMLPPPLSNNSTSDSDTNNSMPFPQGFGENVVALPQRAQRNDNSNNVNNTLSDNNTSSHSS</sequence>
<feature type="region of interest" description="Disordered" evidence="10">
    <location>
        <begin position="153"/>
        <end position="241"/>
    </location>
</feature>
<feature type="non-terminal residue" evidence="13">
    <location>
        <position position="1"/>
    </location>
</feature>
<evidence type="ECO:0000256" key="2">
    <source>
        <dbReference type="ARBA" id="ARBA00012543"/>
    </source>
</evidence>
<dbReference type="EC" id="2.4.1.16" evidence="2"/>
<dbReference type="PANTHER" id="PTHR22914">
    <property type="entry name" value="CHITIN SYNTHASE"/>
    <property type="match status" value="1"/>
</dbReference>
<keyword evidence="6 11" id="KW-0812">Transmembrane</keyword>
<dbReference type="SUPFAM" id="SSF53448">
    <property type="entry name" value="Nucleotide-diphospho-sugar transferases"/>
    <property type="match status" value="1"/>
</dbReference>
<protein>
    <recommendedName>
        <fullName evidence="2">chitin synthase</fullName>
        <ecNumber evidence="2">2.4.1.16</ecNumber>
    </recommendedName>
</protein>